<dbReference type="InterPro" id="IPR012349">
    <property type="entry name" value="Split_barrel_FMN-bd"/>
</dbReference>
<dbReference type="EMBL" id="DYVF01000012">
    <property type="protein sequence ID" value="HJG30042.1"/>
    <property type="molecule type" value="Genomic_DNA"/>
</dbReference>
<dbReference type="PANTHER" id="PTHR43567">
    <property type="entry name" value="FLAVOREDOXIN-RELATED-RELATED"/>
    <property type="match status" value="1"/>
</dbReference>
<dbReference type="AlphaFoldDB" id="A0A921LQI7"/>
<dbReference type="SUPFAM" id="SSF50475">
    <property type="entry name" value="FMN-binding split barrel"/>
    <property type="match status" value="1"/>
</dbReference>
<dbReference type="InterPro" id="IPR002563">
    <property type="entry name" value="Flavin_Rdtase-like_dom"/>
</dbReference>
<evidence type="ECO:0000313" key="5">
    <source>
        <dbReference type="EMBL" id="HJG30042.1"/>
    </source>
</evidence>
<dbReference type="PANTHER" id="PTHR43567:SF1">
    <property type="entry name" value="FLAVOREDOXIN"/>
    <property type="match status" value="1"/>
</dbReference>
<evidence type="ECO:0000313" key="6">
    <source>
        <dbReference type="Proteomes" id="UP000746751"/>
    </source>
</evidence>
<reference evidence="5" key="1">
    <citation type="journal article" date="2021" name="PeerJ">
        <title>Extensive microbial diversity within the chicken gut microbiome revealed by metagenomics and culture.</title>
        <authorList>
            <person name="Gilroy R."/>
            <person name="Ravi A."/>
            <person name="Getino M."/>
            <person name="Pursley I."/>
            <person name="Horton D.L."/>
            <person name="Alikhan N.F."/>
            <person name="Baker D."/>
            <person name="Gharbi K."/>
            <person name="Hall N."/>
            <person name="Watson M."/>
            <person name="Adriaenssens E.M."/>
            <person name="Foster-Nyarko E."/>
            <person name="Jarju S."/>
            <person name="Secka A."/>
            <person name="Antonio M."/>
            <person name="Oren A."/>
            <person name="Chaudhuri R.R."/>
            <person name="La Ragione R."/>
            <person name="Hildebrand F."/>
            <person name="Pallen M.J."/>
        </authorList>
    </citation>
    <scope>NUCLEOTIDE SEQUENCE</scope>
    <source>
        <strain evidence="5">ChiGjej2B2-7701</strain>
    </source>
</reference>
<dbReference type="SMART" id="SM00903">
    <property type="entry name" value="Flavin_Reduct"/>
    <property type="match status" value="1"/>
</dbReference>
<reference evidence="5" key="2">
    <citation type="submission" date="2021-09" db="EMBL/GenBank/DDBJ databases">
        <authorList>
            <person name="Gilroy R."/>
        </authorList>
    </citation>
    <scope>NUCLEOTIDE SEQUENCE</scope>
    <source>
        <strain evidence="5">ChiGjej2B2-7701</strain>
    </source>
</reference>
<dbReference type="Pfam" id="PF01613">
    <property type="entry name" value="Flavin_Reduct"/>
    <property type="match status" value="1"/>
</dbReference>
<protein>
    <submittedName>
        <fullName evidence="5">Flavin reductase</fullName>
    </submittedName>
</protein>
<name>A0A921LQI7_9ACTN</name>
<dbReference type="InterPro" id="IPR052174">
    <property type="entry name" value="Flavoredoxin"/>
</dbReference>
<organism evidence="5 6">
    <name type="scientific">Collinsella ihumii</name>
    <dbReference type="NCBI Taxonomy" id="1720204"/>
    <lineage>
        <taxon>Bacteria</taxon>
        <taxon>Bacillati</taxon>
        <taxon>Actinomycetota</taxon>
        <taxon>Coriobacteriia</taxon>
        <taxon>Coriobacteriales</taxon>
        <taxon>Coriobacteriaceae</taxon>
        <taxon>Collinsella</taxon>
    </lineage>
</organism>
<dbReference type="Proteomes" id="UP000746751">
    <property type="component" value="Unassembled WGS sequence"/>
</dbReference>
<proteinExistence type="inferred from homology"/>
<keyword evidence="2" id="KW-0285">Flavoprotein</keyword>
<feature type="domain" description="Flavin reductase like" evidence="4">
    <location>
        <begin position="9"/>
        <end position="151"/>
    </location>
</feature>
<comment type="caution">
    <text evidence="5">The sequence shown here is derived from an EMBL/GenBank/DDBJ whole genome shotgun (WGS) entry which is preliminary data.</text>
</comment>
<comment type="similarity">
    <text evidence="3">Belongs to the flavoredoxin family.</text>
</comment>
<evidence type="ECO:0000256" key="1">
    <source>
        <dbReference type="ARBA" id="ARBA00001917"/>
    </source>
</evidence>
<comment type="cofactor">
    <cofactor evidence="1">
        <name>FMN</name>
        <dbReference type="ChEBI" id="CHEBI:58210"/>
    </cofactor>
</comment>
<sequence>MRKNIGTALALYPMPVTVVGAMNGGEPTWTLVAHVGIIGHDRVTVSLAANHFINGCIKREGRVSVNLMNESLLPQAAAAGAVSGAKQSKADLFEWETAENGAPIVGAAPVSVACTVADVYETPGFETSICTIDGTYVDEADLTEAGKIDYTRVKPVLFEFPTYSYLRTGGVIGPCADFARAARS</sequence>
<gene>
    <name evidence="5" type="ORF">K8U80_01460</name>
</gene>
<dbReference type="GO" id="GO:0016646">
    <property type="term" value="F:oxidoreductase activity, acting on the CH-NH group of donors, NAD or NADP as acceptor"/>
    <property type="evidence" value="ECO:0007669"/>
    <property type="project" value="UniProtKB-ARBA"/>
</dbReference>
<evidence type="ECO:0000256" key="2">
    <source>
        <dbReference type="ARBA" id="ARBA00022630"/>
    </source>
</evidence>
<evidence type="ECO:0000259" key="4">
    <source>
        <dbReference type="SMART" id="SM00903"/>
    </source>
</evidence>
<dbReference type="Gene3D" id="2.30.110.10">
    <property type="entry name" value="Electron Transport, Fmn-binding Protein, Chain A"/>
    <property type="match status" value="1"/>
</dbReference>
<evidence type="ECO:0000256" key="3">
    <source>
        <dbReference type="ARBA" id="ARBA00038054"/>
    </source>
</evidence>
<dbReference type="GO" id="GO:0010181">
    <property type="term" value="F:FMN binding"/>
    <property type="evidence" value="ECO:0007669"/>
    <property type="project" value="InterPro"/>
</dbReference>
<accession>A0A921LQI7</accession>